<dbReference type="CDD" id="cd03590">
    <property type="entry name" value="CLECT_DC-SIGN_like"/>
    <property type="match status" value="1"/>
</dbReference>
<keyword evidence="4" id="KW-0472">Membrane</keyword>
<dbReference type="RefSeq" id="XP_008578250.1">
    <property type="nucleotide sequence ID" value="XM_008580028.1"/>
</dbReference>
<dbReference type="PANTHER" id="PTHR22803">
    <property type="entry name" value="MANNOSE, PHOSPHOLIPASE, LECTIN RECEPTOR RELATED"/>
    <property type="match status" value="1"/>
</dbReference>
<dbReference type="Proteomes" id="UP000694923">
    <property type="component" value="Unplaced"/>
</dbReference>
<dbReference type="GeneID" id="103596403"/>
<dbReference type="InterPro" id="IPR016186">
    <property type="entry name" value="C-type_lectin-like/link_sf"/>
</dbReference>
<evidence type="ECO:0000256" key="1">
    <source>
        <dbReference type="ARBA" id="ARBA00022734"/>
    </source>
</evidence>
<evidence type="ECO:0000256" key="4">
    <source>
        <dbReference type="SAM" id="Phobius"/>
    </source>
</evidence>
<dbReference type="InterPro" id="IPR018378">
    <property type="entry name" value="C-type_lectin_CS"/>
</dbReference>
<keyword evidence="2" id="KW-1015">Disulfide bond</keyword>
<feature type="transmembrane region" description="Helical" evidence="4">
    <location>
        <begin position="32"/>
        <end position="53"/>
    </location>
</feature>
<reference evidence="7" key="1">
    <citation type="submission" date="2025-08" db="UniProtKB">
        <authorList>
            <consortium name="RefSeq"/>
        </authorList>
    </citation>
    <scope>IDENTIFICATION</scope>
</reference>
<dbReference type="PROSITE" id="PS50041">
    <property type="entry name" value="C_TYPE_LECTIN_2"/>
    <property type="match status" value="1"/>
</dbReference>
<dbReference type="SMART" id="SM00034">
    <property type="entry name" value="CLECT"/>
    <property type="match status" value="1"/>
</dbReference>
<accession>A0ABM0RCA9</accession>
<proteinExistence type="predicted"/>
<dbReference type="InterPro" id="IPR001304">
    <property type="entry name" value="C-type_lectin-like"/>
</dbReference>
<organism evidence="6 7">
    <name type="scientific">Galeopterus variegatus</name>
    <name type="common">Malayan flying lemur</name>
    <name type="synonym">Cynocephalus variegatus</name>
    <dbReference type="NCBI Taxonomy" id="482537"/>
    <lineage>
        <taxon>Eukaryota</taxon>
        <taxon>Metazoa</taxon>
        <taxon>Chordata</taxon>
        <taxon>Craniata</taxon>
        <taxon>Vertebrata</taxon>
        <taxon>Euteleostomi</taxon>
        <taxon>Mammalia</taxon>
        <taxon>Eutheria</taxon>
        <taxon>Euarchontoglires</taxon>
        <taxon>Dermoptera</taxon>
        <taxon>Cynocephalidae</taxon>
        <taxon>Galeopterus</taxon>
    </lineage>
</organism>
<evidence type="ECO:0000256" key="2">
    <source>
        <dbReference type="ARBA" id="ARBA00023157"/>
    </source>
</evidence>
<protein>
    <submittedName>
        <fullName evidence="7">C-type lectin domain family 4 member G-like</fullName>
    </submittedName>
</protein>
<keyword evidence="3" id="KW-0175">Coiled coil</keyword>
<keyword evidence="1" id="KW-0430">Lectin</keyword>
<keyword evidence="6" id="KW-1185">Reference proteome</keyword>
<evidence type="ECO:0000313" key="6">
    <source>
        <dbReference type="Proteomes" id="UP000694923"/>
    </source>
</evidence>
<dbReference type="Gene3D" id="3.10.100.10">
    <property type="entry name" value="Mannose-Binding Protein A, subunit A"/>
    <property type="match status" value="1"/>
</dbReference>
<evidence type="ECO:0000313" key="7">
    <source>
        <dbReference type="RefSeq" id="XP_008578250.1"/>
    </source>
</evidence>
<dbReference type="SUPFAM" id="SSF56436">
    <property type="entry name" value="C-type lectin-like"/>
    <property type="match status" value="1"/>
</dbReference>
<dbReference type="PROSITE" id="PS00615">
    <property type="entry name" value="C_TYPE_LECTIN_1"/>
    <property type="match status" value="1"/>
</dbReference>
<dbReference type="InterPro" id="IPR033989">
    <property type="entry name" value="CD209-like_CTLD"/>
</dbReference>
<sequence>MDTTGYRKWSSGSLEVPKGRCGGWEHCRQRPLLLALAVLVTTVLWALILSILLSRASTERGALLGSQDQLRTNVSKQTAVIGTLEEDTRACNSCCLGTRAQLQTTHADILETEAKLIEQESALKELRERMTQGLAESSRDRENIRNELFQTLDAIRLHNGSCEECPRSWLPFEGSCYYFSVPRATWAVAQQHCAGAGAHLVIIRGQDEQNFLSGNTHGHEYWMGLRAVRQKGRIQSYKWIDGVPLSHSRWSLGEPNDAQGREDCVMLLPSGLWNDTPCDEKTFWICKKRLSC</sequence>
<dbReference type="InterPro" id="IPR016187">
    <property type="entry name" value="CTDL_fold"/>
</dbReference>
<evidence type="ECO:0000256" key="3">
    <source>
        <dbReference type="SAM" id="Coils"/>
    </source>
</evidence>
<keyword evidence="4" id="KW-0812">Transmembrane</keyword>
<dbReference type="Pfam" id="PF00059">
    <property type="entry name" value="Lectin_C"/>
    <property type="match status" value="1"/>
</dbReference>
<name>A0ABM0RCA9_GALVR</name>
<dbReference type="InterPro" id="IPR050111">
    <property type="entry name" value="C-type_lectin/snaclec_domain"/>
</dbReference>
<evidence type="ECO:0000259" key="5">
    <source>
        <dbReference type="PROSITE" id="PS50041"/>
    </source>
</evidence>
<feature type="domain" description="C-type lectin" evidence="5">
    <location>
        <begin position="172"/>
        <end position="287"/>
    </location>
</feature>
<feature type="coiled-coil region" evidence="3">
    <location>
        <begin position="109"/>
        <end position="136"/>
    </location>
</feature>
<gene>
    <name evidence="7" type="primary">LOC103596403</name>
</gene>
<keyword evidence="4" id="KW-1133">Transmembrane helix</keyword>